<dbReference type="Pfam" id="PF03729">
    <property type="entry name" value="DUF308"/>
    <property type="match status" value="2"/>
</dbReference>
<proteinExistence type="predicted"/>
<dbReference type="RefSeq" id="WP_215871824.1">
    <property type="nucleotide sequence ID" value="NZ_JAAXYO010000029.1"/>
</dbReference>
<evidence type="ECO:0008006" key="4">
    <source>
        <dbReference type="Google" id="ProtNLM"/>
    </source>
</evidence>
<dbReference type="Proteomes" id="UP001197378">
    <property type="component" value="Unassembled WGS sequence"/>
</dbReference>
<dbReference type="PANTHER" id="PTHR34989">
    <property type="entry name" value="PROTEIN HDED"/>
    <property type="match status" value="1"/>
</dbReference>
<keyword evidence="1" id="KW-0812">Transmembrane</keyword>
<comment type="caution">
    <text evidence="2">The sequence shown here is derived from an EMBL/GenBank/DDBJ whole genome shotgun (WGS) entry which is preliminary data.</text>
</comment>
<dbReference type="GO" id="GO:0005886">
    <property type="term" value="C:plasma membrane"/>
    <property type="evidence" value="ECO:0007669"/>
    <property type="project" value="TreeGrafter"/>
</dbReference>
<dbReference type="EMBL" id="JAAXYO010000029">
    <property type="protein sequence ID" value="MBU2786983.1"/>
    <property type="molecule type" value="Genomic_DNA"/>
</dbReference>
<feature type="transmembrane region" description="Helical" evidence="1">
    <location>
        <begin position="81"/>
        <end position="111"/>
    </location>
</feature>
<feature type="transmembrane region" description="Helical" evidence="1">
    <location>
        <begin position="26"/>
        <end position="44"/>
    </location>
</feature>
<evidence type="ECO:0000256" key="1">
    <source>
        <dbReference type="SAM" id="Phobius"/>
    </source>
</evidence>
<organism evidence="2 3">
    <name type="scientific">Igneacidithiobacillus copahuensis</name>
    <dbReference type="NCBI Taxonomy" id="2724909"/>
    <lineage>
        <taxon>Bacteria</taxon>
        <taxon>Pseudomonadati</taxon>
        <taxon>Pseudomonadota</taxon>
        <taxon>Acidithiobacillia</taxon>
        <taxon>Acidithiobacillales</taxon>
        <taxon>Acidithiobacillaceae</taxon>
        <taxon>Igneacidithiobacillus</taxon>
    </lineage>
</organism>
<dbReference type="AlphaFoldDB" id="A0AAE2YNH4"/>
<evidence type="ECO:0000313" key="2">
    <source>
        <dbReference type="EMBL" id="MBU2786983.1"/>
    </source>
</evidence>
<sequence>MNLRPPDLSTIIEAEQKRLGKFARPVAVLLIVVGIIGLISPVFLSTLTVGLVAAILILGGVFWSVHLYGDSQRHFSDWLRPLLLLITGLIIVWEPAAGIASLGLLFILYFLLDAYRNFTAHQRSGGLGRPWFIFSGIVDVLIALLFLLTWPRGSLVLVGIFVGINLIFDGIALLLLGRLLKGNGG</sequence>
<name>A0AAE2YNH4_9PROT</name>
<feature type="transmembrane region" description="Helical" evidence="1">
    <location>
        <begin position="131"/>
        <end position="148"/>
    </location>
</feature>
<evidence type="ECO:0000313" key="3">
    <source>
        <dbReference type="Proteomes" id="UP001197378"/>
    </source>
</evidence>
<dbReference type="InterPro" id="IPR005325">
    <property type="entry name" value="DUF308_memb"/>
</dbReference>
<keyword evidence="1" id="KW-1133">Transmembrane helix</keyword>
<keyword evidence="1" id="KW-0472">Membrane</keyword>
<keyword evidence="3" id="KW-1185">Reference proteome</keyword>
<accession>A0AAE2YNH4</accession>
<reference evidence="2" key="1">
    <citation type="journal article" date="2021" name="ISME J.">
        <title>Genomic evolution of the class Acidithiobacillia: deep-branching Proteobacteria living in extreme acidic conditions.</title>
        <authorList>
            <person name="Moya-Beltran A."/>
            <person name="Beard S."/>
            <person name="Rojas-Villalobos C."/>
            <person name="Issotta F."/>
            <person name="Gallardo Y."/>
            <person name="Ulloa R."/>
            <person name="Giaveno A."/>
            <person name="Degli Esposti M."/>
            <person name="Johnson D.B."/>
            <person name="Quatrini R."/>
        </authorList>
    </citation>
    <scope>NUCLEOTIDE SEQUENCE</scope>
    <source>
        <strain evidence="2">VAN18-1</strain>
    </source>
</reference>
<gene>
    <name evidence="2" type="ORF">HFQ13_01920</name>
</gene>
<feature type="transmembrane region" description="Helical" evidence="1">
    <location>
        <begin position="50"/>
        <end position="69"/>
    </location>
</feature>
<dbReference type="PANTHER" id="PTHR34989:SF1">
    <property type="entry name" value="PROTEIN HDED"/>
    <property type="match status" value="1"/>
</dbReference>
<protein>
    <recommendedName>
        <fullName evidence="4">Acid-resistance membrane protein</fullName>
    </recommendedName>
</protein>
<dbReference type="InterPro" id="IPR052712">
    <property type="entry name" value="Acid_resist_chaperone_HdeD"/>
</dbReference>
<feature type="transmembrane region" description="Helical" evidence="1">
    <location>
        <begin position="155"/>
        <end position="176"/>
    </location>
</feature>